<evidence type="ECO:0000256" key="1">
    <source>
        <dbReference type="ARBA" id="ARBA00001933"/>
    </source>
</evidence>
<dbReference type="Proteomes" id="UP000603434">
    <property type="component" value="Unassembled WGS sequence"/>
</dbReference>
<dbReference type="GO" id="GO:0006565">
    <property type="term" value="P:L-serine catabolic process"/>
    <property type="evidence" value="ECO:0007669"/>
    <property type="project" value="TreeGrafter"/>
</dbReference>
<comment type="similarity">
    <text evidence="2">Belongs to the serine/threonine dehydratase family.</text>
</comment>
<dbReference type="PROSITE" id="PS51671">
    <property type="entry name" value="ACT"/>
    <property type="match status" value="1"/>
</dbReference>
<dbReference type="AlphaFoldDB" id="A0A8J6NJQ2"/>
<dbReference type="GO" id="GO:0006567">
    <property type="term" value="P:L-threonine catabolic process"/>
    <property type="evidence" value="ECO:0007669"/>
    <property type="project" value="TreeGrafter"/>
</dbReference>
<dbReference type="EMBL" id="JACNJH010000022">
    <property type="protein sequence ID" value="MBC8359835.1"/>
    <property type="molecule type" value="Genomic_DNA"/>
</dbReference>
<protein>
    <submittedName>
        <fullName evidence="6">Pyridoxal-phosphate dependent enzyme</fullName>
    </submittedName>
</protein>
<dbReference type="SUPFAM" id="SSF53686">
    <property type="entry name" value="Tryptophan synthase beta subunit-like PLP-dependent enzymes"/>
    <property type="match status" value="1"/>
</dbReference>
<dbReference type="Pfam" id="PF00291">
    <property type="entry name" value="PALP"/>
    <property type="match status" value="1"/>
</dbReference>
<dbReference type="InterPro" id="IPR001926">
    <property type="entry name" value="TrpB-like_PALP"/>
</dbReference>
<dbReference type="CDD" id="cd04886">
    <property type="entry name" value="ACT_ThrD-II-like"/>
    <property type="match status" value="1"/>
</dbReference>
<comment type="cofactor">
    <cofactor evidence="1">
        <name>pyridoxal 5'-phosphate</name>
        <dbReference type="ChEBI" id="CHEBI:597326"/>
    </cofactor>
</comment>
<name>A0A8J6NJQ2_9BACT</name>
<feature type="non-terminal residue" evidence="6">
    <location>
        <position position="1"/>
    </location>
</feature>
<dbReference type="GO" id="GO:0004794">
    <property type="term" value="F:threonine deaminase activity"/>
    <property type="evidence" value="ECO:0007669"/>
    <property type="project" value="TreeGrafter"/>
</dbReference>
<dbReference type="PANTHER" id="PTHR48078:SF6">
    <property type="entry name" value="L-THREONINE DEHYDRATASE CATABOLIC TDCB"/>
    <property type="match status" value="1"/>
</dbReference>
<dbReference type="SUPFAM" id="SSF55021">
    <property type="entry name" value="ACT-like"/>
    <property type="match status" value="1"/>
</dbReference>
<dbReference type="InterPro" id="IPR045865">
    <property type="entry name" value="ACT-like_dom_sf"/>
</dbReference>
<dbReference type="Pfam" id="PF01842">
    <property type="entry name" value="ACT"/>
    <property type="match status" value="1"/>
</dbReference>
<sequence length="313" mass="33785">QAQLPATIVMPEWASITKQEATRAYGGEVVIAGQSLGESLKKAEDMIQAGKMFIHPFNDPDIITGQGTVALEILEDLRNTDMILVPVGGGGLISGIASVVKAVRPEVRVVGVQSSACPSAHEARRQGKLVRVDARQSIADGISVRQLGELNFEIIQKNVDDLVLVQEEDIAAAILLLLERKKILAEGAGAVTLAALLNGSVAVPRKGKTVLMISGGNVDSPLLGRILGQGLSKHGRIMRFKVTLDDRPGSLAQLLAVISELKANVLHIYHDRSERNLPIYVTRVDLEIETRSPAHVDEISRKLIEVGYELELR</sequence>
<accession>A0A8J6NJQ2</accession>
<keyword evidence="4" id="KW-0456">Lyase</keyword>
<keyword evidence="3" id="KW-0663">Pyridoxal phosphate</keyword>
<evidence type="ECO:0000256" key="4">
    <source>
        <dbReference type="ARBA" id="ARBA00023239"/>
    </source>
</evidence>
<dbReference type="PANTHER" id="PTHR48078">
    <property type="entry name" value="THREONINE DEHYDRATASE, MITOCHONDRIAL-RELATED"/>
    <property type="match status" value="1"/>
</dbReference>
<proteinExistence type="inferred from homology"/>
<dbReference type="InterPro" id="IPR002912">
    <property type="entry name" value="ACT_dom"/>
</dbReference>
<comment type="caution">
    <text evidence="6">The sequence shown here is derived from an EMBL/GenBank/DDBJ whole genome shotgun (WGS) entry which is preliminary data.</text>
</comment>
<dbReference type="InterPro" id="IPR050147">
    <property type="entry name" value="Ser/Thr_Dehydratase"/>
</dbReference>
<evidence type="ECO:0000313" key="6">
    <source>
        <dbReference type="EMBL" id="MBC8359835.1"/>
    </source>
</evidence>
<dbReference type="InterPro" id="IPR044561">
    <property type="entry name" value="ACT_ThrD-II-like"/>
</dbReference>
<reference evidence="6 7" key="1">
    <citation type="submission" date="2020-08" db="EMBL/GenBank/DDBJ databases">
        <title>Bridging the membrane lipid divide: bacteria of the FCB group superphylum have the potential to synthesize archaeal ether lipids.</title>
        <authorList>
            <person name="Villanueva L."/>
            <person name="Von Meijenfeldt F.A.B."/>
            <person name="Westbye A.B."/>
            <person name="Yadav S."/>
            <person name="Hopmans E.C."/>
            <person name="Dutilh B.E."/>
            <person name="Sinninghe Damste J.S."/>
        </authorList>
    </citation>
    <scope>NUCLEOTIDE SEQUENCE [LARGE SCALE GENOMIC DNA]</scope>
    <source>
        <strain evidence="6">NIOZ-UU30</strain>
    </source>
</reference>
<dbReference type="FunFam" id="3.40.50.1100:FF:000007">
    <property type="entry name" value="L-threonine dehydratase catabolic TdcB"/>
    <property type="match status" value="1"/>
</dbReference>
<evidence type="ECO:0000313" key="7">
    <source>
        <dbReference type="Proteomes" id="UP000603434"/>
    </source>
</evidence>
<dbReference type="GO" id="GO:0009097">
    <property type="term" value="P:isoleucine biosynthetic process"/>
    <property type="evidence" value="ECO:0007669"/>
    <property type="project" value="TreeGrafter"/>
</dbReference>
<organism evidence="6 7">
    <name type="scientific">Candidatus Desulfatibia profunda</name>
    <dbReference type="NCBI Taxonomy" id="2841695"/>
    <lineage>
        <taxon>Bacteria</taxon>
        <taxon>Pseudomonadati</taxon>
        <taxon>Thermodesulfobacteriota</taxon>
        <taxon>Desulfobacteria</taxon>
        <taxon>Desulfobacterales</taxon>
        <taxon>Desulfobacterales incertae sedis</taxon>
        <taxon>Candidatus Desulfatibia</taxon>
    </lineage>
</organism>
<dbReference type="InterPro" id="IPR036052">
    <property type="entry name" value="TrpB-like_PALP_sf"/>
</dbReference>
<dbReference type="GO" id="GO:0003941">
    <property type="term" value="F:L-serine ammonia-lyase activity"/>
    <property type="evidence" value="ECO:0007669"/>
    <property type="project" value="TreeGrafter"/>
</dbReference>
<feature type="domain" description="ACT" evidence="5">
    <location>
        <begin position="239"/>
        <end position="313"/>
    </location>
</feature>
<evidence type="ECO:0000256" key="2">
    <source>
        <dbReference type="ARBA" id="ARBA00010869"/>
    </source>
</evidence>
<evidence type="ECO:0000259" key="5">
    <source>
        <dbReference type="PROSITE" id="PS51671"/>
    </source>
</evidence>
<dbReference type="Gene3D" id="3.30.70.260">
    <property type="match status" value="1"/>
</dbReference>
<gene>
    <name evidence="6" type="ORF">H8E23_00355</name>
</gene>
<dbReference type="Gene3D" id="3.40.50.1100">
    <property type="match status" value="2"/>
</dbReference>
<evidence type="ECO:0000256" key="3">
    <source>
        <dbReference type="ARBA" id="ARBA00022898"/>
    </source>
</evidence>
<dbReference type="CDD" id="cd01562">
    <property type="entry name" value="Thr-dehyd"/>
    <property type="match status" value="1"/>
</dbReference>